<name>A0ABZ0X2W6_9GAMM</name>
<dbReference type="EMBL" id="CP140158">
    <property type="protein sequence ID" value="WQG84936.1"/>
    <property type="molecule type" value="Genomic_DNA"/>
</dbReference>
<sequence>MKKLATTIFKSLILITLLQGCSSMPLTTMLKMSSFDETDFVNLKPEDIRVKVRNSTSDNVLRNNVLRYQYKGPEGSIDESFSMELVKENVETIEHWFTDNSYQHSGWYKLDAEGIKLFKELQKDPLLAMRKKEGDFKFSVTFKLSEGAPKRFMMSIDLLLNPEDGYFTLFDQHELDLTEAQND</sequence>
<protein>
    <recommendedName>
        <fullName evidence="3">Lipoprotein</fullName>
    </recommendedName>
</protein>
<evidence type="ECO:0000313" key="2">
    <source>
        <dbReference type="Proteomes" id="UP001324185"/>
    </source>
</evidence>
<dbReference type="Proteomes" id="UP001324185">
    <property type="component" value="Chromosome"/>
</dbReference>
<evidence type="ECO:0000313" key="1">
    <source>
        <dbReference type="EMBL" id="WQG84936.1"/>
    </source>
</evidence>
<proteinExistence type="predicted"/>
<evidence type="ECO:0008006" key="3">
    <source>
        <dbReference type="Google" id="ProtNLM"/>
    </source>
</evidence>
<accession>A0ABZ0X2W6</accession>
<dbReference type="RefSeq" id="WP_018625448.1">
    <property type="nucleotide sequence ID" value="NZ_CP140158.1"/>
</dbReference>
<reference evidence="1 2" key="1">
    <citation type="submission" date="2023-11" db="EMBL/GenBank/DDBJ databases">
        <title>MicrobeMod: A computational toolkit for identifying prokaryotic methylation and restriction-modification with nanopore sequencing.</title>
        <authorList>
            <person name="Crits-Christoph A."/>
            <person name="Kang S.C."/>
            <person name="Lee H."/>
            <person name="Ostrov N."/>
        </authorList>
    </citation>
    <scope>NUCLEOTIDE SEQUENCE [LARGE SCALE GENOMIC DNA]</scope>
    <source>
        <strain evidence="1 2">DSMZ 16071</strain>
    </source>
</reference>
<organism evidence="1 2">
    <name type="scientific">Kangiella aquimarina</name>
    <dbReference type="NCBI Taxonomy" id="261965"/>
    <lineage>
        <taxon>Bacteria</taxon>
        <taxon>Pseudomonadati</taxon>
        <taxon>Pseudomonadota</taxon>
        <taxon>Gammaproteobacteria</taxon>
        <taxon>Kangiellales</taxon>
        <taxon>Kangiellaceae</taxon>
        <taxon>Kangiella</taxon>
    </lineage>
</organism>
<gene>
    <name evidence="1" type="ORF">SR900_10730</name>
</gene>
<dbReference type="PROSITE" id="PS51257">
    <property type="entry name" value="PROKAR_LIPOPROTEIN"/>
    <property type="match status" value="1"/>
</dbReference>
<keyword evidence="2" id="KW-1185">Reference proteome</keyword>